<dbReference type="Proteomes" id="UP000179524">
    <property type="component" value="Unassembled WGS sequence"/>
</dbReference>
<proteinExistence type="predicted"/>
<sequence length="59" mass="6502">MGKQLIASPSMINFVMKQGNWFAVPIGFLSHSLGAEIPSSKLKEIEKFRWGLTAPKGLI</sequence>
<accession>A0A1S2LXZ5</accession>
<comment type="caution">
    <text evidence="1">The sequence shown here is derived from an EMBL/GenBank/DDBJ whole genome shotgun (WGS) entry which is preliminary data.</text>
</comment>
<gene>
    <name evidence="1" type="ORF">BKP37_02475</name>
</gene>
<protein>
    <submittedName>
        <fullName evidence="1">Uncharacterized protein</fullName>
    </submittedName>
</protein>
<dbReference type="AlphaFoldDB" id="A0A1S2LXZ5"/>
<dbReference type="EMBL" id="MLQR01000001">
    <property type="protein sequence ID" value="OIJ17389.1"/>
    <property type="molecule type" value="Genomic_DNA"/>
</dbReference>
<organism evidence="1 2">
    <name type="scientific">Anaerobacillus alkalilacustris</name>
    <dbReference type="NCBI Taxonomy" id="393763"/>
    <lineage>
        <taxon>Bacteria</taxon>
        <taxon>Bacillati</taxon>
        <taxon>Bacillota</taxon>
        <taxon>Bacilli</taxon>
        <taxon>Bacillales</taxon>
        <taxon>Bacillaceae</taxon>
        <taxon>Anaerobacillus</taxon>
    </lineage>
</organism>
<evidence type="ECO:0000313" key="1">
    <source>
        <dbReference type="EMBL" id="OIJ17389.1"/>
    </source>
</evidence>
<name>A0A1S2LXZ5_9BACI</name>
<keyword evidence="2" id="KW-1185">Reference proteome</keyword>
<reference evidence="1 2" key="1">
    <citation type="submission" date="2016-10" db="EMBL/GenBank/DDBJ databases">
        <title>Draft genome sequences of four alkaliphilic bacteria belonging to the Anaerobacillus genus.</title>
        <authorList>
            <person name="Bassil N.M."/>
            <person name="Lloyd J.R."/>
        </authorList>
    </citation>
    <scope>NUCLEOTIDE SEQUENCE [LARGE SCALE GENOMIC DNA]</scope>
    <source>
        <strain evidence="1 2">DSM 18345</strain>
    </source>
</reference>
<evidence type="ECO:0000313" key="2">
    <source>
        <dbReference type="Proteomes" id="UP000179524"/>
    </source>
</evidence>